<evidence type="ECO:0000313" key="2">
    <source>
        <dbReference type="Proteomes" id="UP001165135"/>
    </source>
</evidence>
<proteinExistence type="predicted"/>
<protein>
    <submittedName>
        <fullName evidence="1">Uncharacterized protein</fullName>
    </submittedName>
</protein>
<comment type="caution">
    <text evidence="1">The sequence shown here is derived from an EMBL/GenBank/DDBJ whole genome shotgun (WGS) entry which is preliminary data.</text>
</comment>
<dbReference type="AlphaFoldDB" id="A0A9W6RP97"/>
<accession>A0A9W6RP97</accession>
<organism evidence="1 2">
    <name type="scientific">Actinoallomurus iriomotensis</name>
    <dbReference type="NCBI Taxonomy" id="478107"/>
    <lineage>
        <taxon>Bacteria</taxon>
        <taxon>Bacillati</taxon>
        <taxon>Actinomycetota</taxon>
        <taxon>Actinomycetes</taxon>
        <taxon>Streptosporangiales</taxon>
        <taxon>Thermomonosporaceae</taxon>
        <taxon>Actinoallomurus</taxon>
    </lineage>
</organism>
<gene>
    <name evidence="1" type="ORF">Airi01_071220</name>
</gene>
<name>A0A9W6RP97_9ACTN</name>
<dbReference type="EMBL" id="BSTJ01000010">
    <property type="protein sequence ID" value="GLY78855.1"/>
    <property type="molecule type" value="Genomic_DNA"/>
</dbReference>
<evidence type="ECO:0000313" key="1">
    <source>
        <dbReference type="EMBL" id="GLY78855.1"/>
    </source>
</evidence>
<reference evidence="1" key="1">
    <citation type="submission" date="2023-03" db="EMBL/GenBank/DDBJ databases">
        <title>Actinoallomurus iriomotensis NBRC 103681.</title>
        <authorList>
            <person name="Ichikawa N."/>
            <person name="Sato H."/>
            <person name="Tonouchi N."/>
        </authorList>
    </citation>
    <scope>NUCLEOTIDE SEQUENCE</scope>
    <source>
        <strain evidence="1">NBRC 103681</strain>
    </source>
</reference>
<sequence length="64" mass="6457">MPGPGAMTAAGGGAAVATRGGVAAAAVIVPASATMIKDVLTIDNRTFRVRSSRLTVTTFDWEPP</sequence>
<dbReference type="Proteomes" id="UP001165135">
    <property type="component" value="Unassembled WGS sequence"/>
</dbReference>